<feature type="domain" description="SPOR" evidence="2">
    <location>
        <begin position="135"/>
        <end position="173"/>
    </location>
</feature>
<dbReference type="KEGG" id="dau:Daud_1669"/>
<name>B1I5B9_DESAP</name>
<keyword evidence="4" id="KW-1185">Reference proteome</keyword>
<dbReference type="HOGENOM" id="CLU_079366_2_2_9"/>
<dbReference type="SMART" id="SM00701">
    <property type="entry name" value="PGRP"/>
    <property type="match status" value="1"/>
</dbReference>
<dbReference type="GO" id="GO:0008745">
    <property type="term" value="F:N-acetylmuramoyl-L-alanine amidase activity"/>
    <property type="evidence" value="ECO:0007669"/>
    <property type="project" value="InterPro"/>
</dbReference>
<dbReference type="InterPro" id="IPR007730">
    <property type="entry name" value="SPOR-like_dom"/>
</dbReference>
<dbReference type="PROSITE" id="PS51724">
    <property type="entry name" value="SPOR"/>
    <property type="match status" value="1"/>
</dbReference>
<protein>
    <submittedName>
        <fullName evidence="3">N-acetylmuramoyl-L-alanine amidase, family 2</fullName>
    </submittedName>
</protein>
<dbReference type="InterPro" id="IPR036680">
    <property type="entry name" value="SPOR-like_sf"/>
</dbReference>
<accession>B1I5B9</accession>
<dbReference type="GO" id="GO:0009253">
    <property type="term" value="P:peptidoglycan catabolic process"/>
    <property type="evidence" value="ECO:0007669"/>
    <property type="project" value="InterPro"/>
</dbReference>
<reference evidence="4" key="1">
    <citation type="submission" date="2007-10" db="EMBL/GenBank/DDBJ databases">
        <title>Complete sequence of chromosome of Desulforudis audaxviator MP104C.</title>
        <authorList>
            <person name="Copeland A."/>
            <person name="Lucas S."/>
            <person name="Lapidus A."/>
            <person name="Barry K."/>
            <person name="Glavina del Rio T."/>
            <person name="Dalin E."/>
            <person name="Tice H."/>
            <person name="Bruce D."/>
            <person name="Pitluck S."/>
            <person name="Lowry S.R."/>
            <person name="Larimer F."/>
            <person name="Land M.L."/>
            <person name="Hauser L."/>
            <person name="Kyrpides N."/>
            <person name="Ivanova N.N."/>
            <person name="Richardson P."/>
        </authorList>
    </citation>
    <scope>NUCLEOTIDE SEQUENCE [LARGE SCALE GENOMIC DNA]</scope>
    <source>
        <strain evidence="4">MP104C</strain>
    </source>
</reference>
<dbReference type="GO" id="GO:0042834">
    <property type="term" value="F:peptidoglycan binding"/>
    <property type="evidence" value="ECO:0007669"/>
    <property type="project" value="InterPro"/>
</dbReference>
<dbReference type="Pfam" id="PF01510">
    <property type="entry name" value="Amidase_2"/>
    <property type="match status" value="1"/>
</dbReference>
<comment type="similarity">
    <text evidence="1">Belongs to the N-acetylmuramoyl-L-alanine amidase 2 family.</text>
</comment>
<dbReference type="STRING" id="477974.Daud_1669"/>
<dbReference type="eggNOG" id="COG3023">
    <property type="taxonomic scope" value="Bacteria"/>
</dbReference>
<sequence>MKWTHLIIHHTGTEEKDARQVREYHRRLGWRDIGYHYVIERDGRVVPGRPPSMRGAHCLAGGMNHKALGVAVIGNLEARPPRPEQLAALQELAARLMAEYRIPVAQVLGHREVPGAATACPGRFLDLGRLRAVLARPEILYLVQVGAFRERDRAEQLASELREQGFDSWIAVR</sequence>
<dbReference type="Pfam" id="PF05036">
    <property type="entry name" value="SPOR"/>
    <property type="match status" value="1"/>
</dbReference>
<gene>
    <name evidence="3" type="ordered locus">Daud_1669</name>
</gene>
<dbReference type="InterPro" id="IPR015510">
    <property type="entry name" value="PGRP"/>
</dbReference>
<dbReference type="InterPro" id="IPR036505">
    <property type="entry name" value="Amidase/PGRP_sf"/>
</dbReference>
<evidence type="ECO:0000313" key="3">
    <source>
        <dbReference type="EMBL" id="ACA60170.1"/>
    </source>
</evidence>
<proteinExistence type="inferred from homology"/>
<dbReference type="InterPro" id="IPR006619">
    <property type="entry name" value="PGRP_domain_met/bac"/>
</dbReference>
<evidence type="ECO:0000259" key="2">
    <source>
        <dbReference type="PROSITE" id="PS51724"/>
    </source>
</evidence>
<dbReference type="SMR" id="B1I5B9"/>
<dbReference type="InterPro" id="IPR002502">
    <property type="entry name" value="Amidase_domain"/>
</dbReference>
<organism evidence="3 4">
    <name type="scientific">Desulforudis audaxviator (strain MP104C)</name>
    <dbReference type="NCBI Taxonomy" id="477974"/>
    <lineage>
        <taxon>Bacteria</taxon>
        <taxon>Bacillati</taxon>
        <taxon>Bacillota</taxon>
        <taxon>Clostridia</taxon>
        <taxon>Thermoanaerobacterales</taxon>
        <taxon>Candidatus Desulforudaceae</taxon>
        <taxon>Candidatus Desulforudis</taxon>
    </lineage>
</organism>
<dbReference type="GO" id="GO:0008270">
    <property type="term" value="F:zinc ion binding"/>
    <property type="evidence" value="ECO:0007669"/>
    <property type="project" value="InterPro"/>
</dbReference>
<dbReference type="Gene3D" id="3.40.80.10">
    <property type="entry name" value="Peptidoglycan recognition protein-like"/>
    <property type="match status" value="1"/>
</dbReference>
<evidence type="ECO:0000256" key="1">
    <source>
        <dbReference type="ARBA" id="ARBA00007553"/>
    </source>
</evidence>
<reference evidence="3 4" key="2">
    <citation type="journal article" date="2008" name="Science">
        <title>Environmental genomics reveals a single-species ecosystem deep within Earth.</title>
        <authorList>
            <person name="Chivian D."/>
            <person name="Brodie E.L."/>
            <person name="Alm E.J."/>
            <person name="Culley D.E."/>
            <person name="Dehal P.S."/>
            <person name="Desantis T.Z."/>
            <person name="Gihring T.M."/>
            <person name="Lapidus A."/>
            <person name="Lin L.H."/>
            <person name="Lowry S.R."/>
            <person name="Moser D.P."/>
            <person name="Richardson P.M."/>
            <person name="Southam G."/>
            <person name="Wanger G."/>
            <person name="Pratt L.M."/>
            <person name="Andersen G.L."/>
            <person name="Hazen T.C."/>
            <person name="Brockman F.J."/>
            <person name="Arkin A.P."/>
            <person name="Onstott T.C."/>
        </authorList>
    </citation>
    <scope>NUCLEOTIDE SEQUENCE [LARGE SCALE GENOMIC DNA]</scope>
    <source>
        <strain evidence="3 4">MP104C</strain>
    </source>
</reference>
<dbReference type="SMART" id="SM00644">
    <property type="entry name" value="Ami_2"/>
    <property type="match status" value="1"/>
</dbReference>
<dbReference type="PANTHER" id="PTHR11022:SF41">
    <property type="entry name" value="PEPTIDOGLYCAN-RECOGNITION PROTEIN LC-RELATED"/>
    <property type="match status" value="1"/>
</dbReference>
<dbReference type="OrthoDB" id="9811296at2"/>
<dbReference type="SUPFAM" id="SSF110997">
    <property type="entry name" value="Sporulation related repeat"/>
    <property type="match status" value="1"/>
</dbReference>
<evidence type="ECO:0000313" key="4">
    <source>
        <dbReference type="Proteomes" id="UP000008544"/>
    </source>
</evidence>
<dbReference type="CDD" id="cd06583">
    <property type="entry name" value="PGRP"/>
    <property type="match status" value="1"/>
</dbReference>
<dbReference type="PANTHER" id="PTHR11022">
    <property type="entry name" value="PEPTIDOGLYCAN RECOGNITION PROTEIN"/>
    <property type="match status" value="1"/>
</dbReference>
<dbReference type="EMBL" id="CP000860">
    <property type="protein sequence ID" value="ACA60170.1"/>
    <property type="molecule type" value="Genomic_DNA"/>
</dbReference>
<dbReference type="Proteomes" id="UP000008544">
    <property type="component" value="Chromosome"/>
</dbReference>
<dbReference type="SUPFAM" id="SSF55846">
    <property type="entry name" value="N-acetylmuramoyl-L-alanine amidase-like"/>
    <property type="match status" value="1"/>
</dbReference>
<dbReference type="RefSeq" id="WP_012302751.1">
    <property type="nucleotide sequence ID" value="NC_010424.1"/>
</dbReference>
<dbReference type="Gene3D" id="3.30.70.1070">
    <property type="entry name" value="Sporulation related repeat"/>
    <property type="match status" value="1"/>
</dbReference>
<dbReference type="AlphaFoldDB" id="B1I5B9"/>